<feature type="transmembrane region" description="Helical" evidence="1">
    <location>
        <begin position="12"/>
        <end position="31"/>
    </location>
</feature>
<feature type="transmembrane region" description="Helical" evidence="1">
    <location>
        <begin position="77"/>
        <end position="99"/>
    </location>
</feature>
<accession>A0AB39W210</accession>
<dbReference type="InterPro" id="IPR025250">
    <property type="entry name" value="DUF4199"/>
</dbReference>
<keyword evidence="1" id="KW-1133">Transmembrane helix</keyword>
<keyword evidence="1" id="KW-0812">Transmembrane</keyword>
<proteinExistence type="predicted"/>
<evidence type="ECO:0000313" key="2">
    <source>
        <dbReference type="EMBL" id="XDU95898.1"/>
    </source>
</evidence>
<dbReference type="EMBL" id="CP165625">
    <property type="protein sequence ID" value="XDU95898.1"/>
    <property type="molecule type" value="Genomic_DNA"/>
</dbReference>
<name>A0AB39W210_9FLAO</name>
<dbReference type="Pfam" id="PF13858">
    <property type="entry name" value="DUF4199"/>
    <property type="match status" value="1"/>
</dbReference>
<dbReference type="RefSeq" id="WP_369753304.1">
    <property type="nucleotide sequence ID" value="NZ_CP165625.1"/>
</dbReference>
<gene>
    <name evidence="2" type="ORF">AB3G34_01960</name>
</gene>
<reference evidence="2" key="1">
    <citation type="submission" date="2024-07" db="EMBL/GenBank/DDBJ databases">
        <authorList>
            <person name="Biller S.J."/>
        </authorList>
    </citation>
    <scope>NUCLEOTIDE SEQUENCE</scope>
    <source>
        <strain evidence="2">WC2409</strain>
    </source>
</reference>
<feature type="transmembrane region" description="Helical" evidence="1">
    <location>
        <begin position="37"/>
        <end position="57"/>
    </location>
</feature>
<feature type="transmembrane region" description="Helical" evidence="1">
    <location>
        <begin position="144"/>
        <end position="169"/>
    </location>
</feature>
<organism evidence="2">
    <name type="scientific">Flavobacterium sp. WC2409</name>
    <dbReference type="NCBI Taxonomy" id="3234139"/>
    <lineage>
        <taxon>Bacteria</taxon>
        <taxon>Pseudomonadati</taxon>
        <taxon>Bacteroidota</taxon>
        <taxon>Flavobacteriia</taxon>
        <taxon>Flavobacteriales</taxon>
        <taxon>Flavobacteriaceae</taxon>
        <taxon>Flavobacterium</taxon>
    </lineage>
</organism>
<sequence>MINETIKKNGVTFGVITGIGSALITTLIYTIDLELFTSWWVGLLSMAFYLVIAIVLLSKTKKDLNGILTFKDAFTTYFISALIGILISLTFNIILFNFIDPSAKDAIKELTIKYMVKTMAKFNAPASTVNEAIKNLQENDQFSIIGLLKGSLTNIVFITIFGLIMAAFFKSKSTSQE</sequence>
<protein>
    <submittedName>
        <fullName evidence="2">DUF4199 domain-containing protein</fullName>
    </submittedName>
</protein>
<evidence type="ECO:0000256" key="1">
    <source>
        <dbReference type="SAM" id="Phobius"/>
    </source>
</evidence>
<keyword evidence="1" id="KW-0472">Membrane</keyword>
<dbReference type="AlphaFoldDB" id="A0AB39W210"/>